<reference evidence="13" key="1">
    <citation type="submission" date="2021-02" db="EMBL/GenBank/DDBJ databases">
        <authorList>
            <person name="Nowell W R."/>
        </authorList>
    </citation>
    <scope>NUCLEOTIDE SEQUENCE</scope>
</reference>
<feature type="transmembrane region" description="Helical" evidence="9">
    <location>
        <begin position="1546"/>
        <end position="1564"/>
    </location>
</feature>
<evidence type="ECO:0000256" key="10">
    <source>
        <dbReference type="SAM" id="SignalP"/>
    </source>
</evidence>
<feature type="disulfide bond" evidence="8">
    <location>
        <begin position="592"/>
        <end position="610"/>
    </location>
</feature>
<keyword evidence="14" id="KW-1185">Reference proteome</keyword>
<keyword evidence="3" id="KW-0677">Repeat</keyword>
<dbReference type="InterPro" id="IPR000276">
    <property type="entry name" value="GPCR_Rhodpsn"/>
</dbReference>
<dbReference type="SMART" id="SM00192">
    <property type="entry name" value="LDLa"/>
    <property type="match status" value="6"/>
</dbReference>
<dbReference type="Gene3D" id="4.10.400.10">
    <property type="entry name" value="Low-density Lipoprotein Receptor"/>
    <property type="match status" value="2"/>
</dbReference>
<gene>
    <name evidence="13" type="ORF">XAT740_LOCUS43651</name>
</gene>
<evidence type="ECO:0000256" key="8">
    <source>
        <dbReference type="PROSITE-ProRule" id="PRU00124"/>
    </source>
</evidence>
<dbReference type="GO" id="GO:0005886">
    <property type="term" value="C:plasma membrane"/>
    <property type="evidence" value="ECO:0007669"/>
    <property type="project" value="TreeGrafter"/>
</dbReference>
<evidence type="ECO:0000256" key="3">
    <source>
        <dbReference type="ARBA" id="ARBA00022737"/>
    </source>
</evidence>
<dbReference type="PROSITE" id="PS50262">
    <property type="entry name" value="G_PROTEIN_RECEP_F1_2"/>
    <property type="match status" value="1"/>
</dbReference>
<protein>
    <submittedName>
        <fullName evidence="13">Uncharacterized protein</fullName>
    </submittedName>
</protein>
<dbReference type="InterPro" id="IPR036055">
    <property type="entry name" value="LDL_receptor-like_sf"/>
</dbReference>
<feature type="transmembrane region" description="Helical" evidence="9">
    <location>
        <begin position="1401"/>
        <end position="1426"/>
    </location>
</feature>
<dbReference type="GO" id="GO:0016192">
    <property type="term" value="P:vesicle-mediated transport"/>
    <property type="evidence" value="ECO:0007669"/>
    <property type="project" value="UniProtKB-ARBA"/>
</dbReference>
<keyword evidence="4 9" id="KW-1133">Transmembrane helix</keyword>
<dbReference type="Proteomes" id="UP000663828">
    <property type="component" value="Unassembled WGS sequence"/>
</dbReference>
<feature type="transmembrane region" description="Helical" evidence="9">
    <location>
        <begin position="1446"/>
        <end position="1466"/>
    </location>
</feature>
<feature type="domain" description="EGF-like" evidence="11">
    <location>
        <begin position="1015"/>
        <end position="1054"/>
    </location>
</feature>
<evidence type="ECO:0000259" key="11">
    <source>
        <dbReference type="PROSITE" id="PS50026"/>
    </source>
</evidence>
<feature type="domain" description="G-protein coupled receptors family 1 profile" evidence="12">
    <location>
        <begin position="1380"/>
        <end position="1658"/>
    </location>
</feature>
<dbReference type="SUPFAM" id="SSF57196">
    <property type="entry name" value="EGF/Laminin"/>
    <property type="match status" value="2"/>
</dbReference>
<dbReference type="GO" id="GO:0004930">
    <property type="term" value="F:G protein-coupled receptor activity"/>
    <property type="evidence" value="ECO:0007669"/>
    <property type="project" value="InterPro"/>
</dbReference>
<feature type="transmembrane region" description="Helical" evidence="9">
    <location>
        <begin position="1364"/>
        <end position="1389"/>
    </location>
</feature>
<dbReference type="InterPro" id="IPR050685">
    <property type="entry name" value="LDLR"/>
</dbReference>
<dbReference type="PROSITE" id="PS00022">
    <property type="entry name" value="EGF_1"/>
    <property type="match status" value="4"/>
</dbReference>
<dbReference type="SUPFAM" id="SSF81321">
    <property type="entry name" value="Family A G protein-coupled receptor-like"/>
    <property type="match status" value="1"/>
</dbReference>
<dbReference type="Gene3D" id="2.10.25.10">
    <property type="entry name" value="Laminin"/>
    <property type="match status" value="2"/>
</dbReference>
<evidence type="ECO:0000256" key="5">
    <source>
        <dbReference type="ARBA" id="ARBA00023136"/>
    </source>
</evidence>
<dbReference type="PRINTS" id="PR00261">
    <property type="entry name" value="LDLRECEPTOR"/>
</dbReference>
<comment type="caution">
    <text evidence="7">Lacks conserved residue(s) required for the propagation of feature annotation.</text>
</comment>
<dbReference type="CDD" id="cd00112">
    <property type="entry name" value="LDLa"/>
    <property type="match status" value="2"/>
</dbReference>
<evidence type="ECO:0000259" key="12">
    <source>
        <dbReference type="PROSITE" id="PS50262"/>
    </source>
</evidence>
<feature type="chain" id="PRO_5032755914" evidence="10">
    <location>
        <begin position="20"/>
        <end position="1696"/>
    </location>
</feature>
<feature type="disulfide bond" evidence="7">
    <location>
        <begin position="1044"/>
        <end position="1053"/>
    </location>
</feature>
<dbReference type="Gene3D" id="1.20.1070.10">
    <property type="entry name" value="Rhodopsin 7-helix transmembrane proteins"/>
    <property type="match status" value="1"/>
</dbReference>
<feature type="transmembrane region" description="Helical" evidence="9">
    <location>
        <begin position="1638"/>
        <end position="1659"/>
    </location>
</feature>
<feature type="domain" description="EGF-like" evidence="11">
    <location>
        <begin position="1103"/>
        <end position="1141"/>
    </location>
</feature>
<evidence type="ECO:0000256" key="4">
    <source>
        <dbReference type="ARBA" id="ARBA00022989"/>
    </source>
</evidence>
<evidence type="ECO:0000256" key="2">
    <source>
        <dbReference type="ARBA" id="ARBA00022692"/>
    </source>
</evidence>
<name>A0A815XTM5_ADIRI</name>
<feature type="disulfide bond" evidence="7">
    <location>
        <begin position="1131"/>
        <end position="1140"/>
    </location>
</feature>
<dbReference type="PROSITE" id="PS50026">
    <property type="entry name" value="EGF_3"/>
    <property type="match status" value="2"/>
</dbReference>
<evidence type="ECO:0000256" key="1">
    <source>
        <dbReference type="ARBA" id="ARBA00004167"/>
    </source>
</evidence>
<proteinExistence type="predicted"/>
<feature type="transmembrane region" description="Helical" evidence="9">
    <location>
        <begin position="1604"/>
        <end position="1626"/>
    </location>
</feature>
<dbReference type="EMBL" id="CAJNOR010005413">
    <property type="protein sequence ID" value="CAF1561449.1"/>
    <property type="molecule type" value="Genomic_DNA"/>
</dbReference>
<evidence type="ECO:0000313" key="14">
    <source>
        <dbReference type="Proteomes" id="UP000663828"/>
    </source>
</evidence>
<dbReference type="Pfam" id="PF00057">
    <property type="entry name" value="Ldl_recept_a"/>
    <property type="match status" value="2"/>
</dbReference>
<keyword evidence="7" id="KW-0245">EGF-like domain</keyword>
<comment type="subcellular location">
    <subcellularLocation>
        <location evidence="1">Membrane</location>
        <topology evidence="1">Single-pass membrane protein</topology>
    </subcellularLocation>
</comment>
<feature type="disulfide bond" evidence="8">
    <location>
        <begin position="183"/>
        <end position="198"/>
    </location>
</feature>
<feature type="disulfide bond" evidence="8">
    <location>
        <begin position="213"/>
        <end position="231"/>
    </location>
</feature>
<feature type="disulfide bond" evidence="8">
    <location>
        <begin position="762"/>
        <end position="777"/>
    </location>
</feature>
<keyword evidence="6 7" id="KW-1015">Disulfide bond</keyword>
<dbReference type="Pfam" id="PF00001">
    <property type="entry name" value="7tm_1"/>
    <property type="match status" value="1"/>
</dbReference>
<organism evidence="13 14">
    <name type="scientific">Adineta ricciae</name>
    <name type="common">Rotifer</name>
    <dbReference type="NCBI Taxonomy" id="249248"/>
    <lineage>
        <taxon>Eukaryota</taxon>
        <taxon>Metazoa</taxon>
        <taxon>Spiralia</taxon>
        <taxon>Gnathifera</taxon>
        <taxon>Rotifera</taxon>
        <taxon>Eurotatoria</taxon>
        <taxon>Bdelloidea</taxon>
        <taxon>Adinetida</taxon>
        <taxon>Adinetidae</taxon>
        <taxon>Adineta</taxon>
    </lineage>
</organism>
<dbReference type="PANTHER" id="PTHR24270">
    <property type="entry name" value="LOW-DENSITY LIPOPROTEIN RECEPTOR-RELATED"/>
    <property type="match status" value="1"/>
</dbReference>
<dbReference type="PROSITE" id="PS50068">
    <property type="entry name" value="LDLRA_2"/>
    <property type="match status" value="4"/>
</dbReference>
<comment type="caution">
    <text evidence="13">The sequence shown here is derived from an EMBL/GenBank/DDBJ whole genome shotgun (WGS) entry which is preliminary data.</text>
</comment>
<evidence type="ECO:0000256" key="9">
    <source>
        <dbReference type="SAM" id="Phobius"/>
    </source>
</evidence>
<feature type="disulfide bond" evidence="8">
    <location>
        <begin position="164"/>
        <end position="176"/>
    </location>
</feature>
<feature type="signal peptide" evidence="10">
    <location>
        <begin position="1"/>
        <end position="19"/>
    </location>
</feature>
<evidence type="ECO:0000313" key="13">
    <source>
        <dbReference type="EMBL" id="CAF1561449.1"/>
    </source>
</evidence>
<dbReference type="SUPFAM" id="SSF57424">
    <property type="entry name" value="LDL receptor-like module"/>
    <property type="match status" value="2"/>
</dbReference>
<dbReference type="SMART" id="SM00181">
    <property type="entry name" value="EGF"/>
    <property type="match status" value="4"/>
</dbReference>
<dbReference type="InterPro" id="IPR002172">
    <property type="entry name" value="LDrepeatLR_classA_rpt"/>
</dbReference>
<keyword evidence="10" id="KW-0732">Signal</keyword>
<accession>A0A815XTM5</accession>
<dbReference type="InterPro" id="IPR017452">
    <property type="entry name" value="GPCR_Rhodpsn_7TM"/>
</dbReference>
<keyword evidence="5 9" id="KW-0472">Membrane</keyword>
<feature type="disulfide bond" evidence="8">
    <location>
        <begin position="585"/>
        <end position="597"/>
    </location>
</feature>
<dbReference type="CDD" id="cd00637">
    <property type="entry name" value="7tm_classA_rhodopsin-like"/>
    <property type="match status" value="1"/>
</dbReference>
<feature type="disulfide bond" evidence="8">
    <location>
        <begin position="206"/>
        <end position="218"/>
    </location>
</feature>
<sequence length="1696" mass="198044">MIFLIKVSIILFNVLYVNSSIYLHNTNDDIDVEAYDCVLLYSLFYCRRPTQPINLTRDNDKIACERNGGRLYRFSEIMLKNISISTILHQWKSSLERVEQYLHYLENSSEPDAYLCECYSSSTFGKNCEYELPIGKSFPEALDRQLEIRNRNRLRMQMYGDIICYETLRCDSGALCLDWRDICDGIQQCMFGFDEENCDLLEMNSCENDEYRCENGMCIPEEFFLDGEFDCLDWSDEMQFKKSTTCSEERANIKCDDHICRQTQWSCGDGECISDRSDFQKPGFPSTCLSGRDQYFMCETHKTVQLWTMSNGRCSTGGHESYEGLLTMNASIEKQCEFLLKCALSQGKDNSCVCFKSTECEKNIEQICSPIIPYPNKSIIAPFLFFFYNRTRNWQSKLPDFILINGTIRCHDTFVTVIKTIPFATDFNSRQIIQIHFCQPLRNVSWLQNVQPKRICHRANDSTDRCEEWNSCMSKSRINDGWLNCLNKQDEIVQTKIEIENSCSQVRRHRFHCSIEQPTCLSVSNLGDSNADCRNKFDQLWFGEDREISSISCNNEKQDECLFLRRYIDQGEDENLFDCQQFWICPERQRRCGTGQCILQSWLSDGDWDCTDVSDEYNRLKRITERVFRAAARHNFTNRSYFVPSTCNQTHPFMCLSAQSIQQGFSCINFSQIGDGRIDCAGAFDEQTTPQHCVQSSVLGPNFLCPSTHTCIPYYLHCSVDNRCPNQSDDELWCSRQYGSSNCSSPNSFTCFNGQCLKRGRCNLQIDCLFGEDEYMCDYSSSFQLTRVSRREMKQMTRRMMKYTVRWSPYPTNANTTNLLLSSIFTNYSLQNSSSTSLFLSPYWCNRGLSVFSVETHSIVCFCPPFYYGDKCEYHADRLSILLQLNFSESTRLFKEDPNFVFKVFVLFLSNNQILMRSEFSFQSISQSMFIHNDKMLTHFLYSRSFLSIDERRKRFFNRSNLLHDHPYSIRIELYRISIDKLPLLIAIWKYPILFDYLPVFRFSKILHFDTNFDERNPCSSQPCHSNEQCYPLMNNKSHYICLCRSNFTGENCSEENQHCLTGYCSRGSLCQPNSLILSDKKRFSLPFCLCSLNRFGERCTIKHDQCHFNPCLNNGSCISQSQPDQIICLCTRQYRGPLCQWKRPSMHLSLLNNISHSGVVIQFLQIDLTFLQLTLVDQQVFKILPSLIEYFQYDDQKAVLPDIVLTKIYLDVDDFYSSDVYLLSLYRNLNLFSLHAKTEISPDNRCDHIRTFSNDSSPIRYHQLCIQHPNRICFRDDVYLCICTDNHSQVECFLYDNELDQCSHCLSNSHCLRGDPYQRTDFICLCPPCSSGQQCQFNTKSFSFTLDQLFYFDFLSDNKQRTISLLIVFSFLLLFVSFPNNFFSYVTLRHPSCQRHGVGHYLLWMSIINQVTLIILIIRLLHLIIGITLSGSSSPLINDLLCKLFNYLLICFTRLSSWLSSFVAIERIYTTIFFNKNCFKQPHIARFLIFGSIVFTFLSSAYELIFVKSFTTFEDSHKTICVIEFPTINRSTWIFIHQFVSISNIVLPLLINLCSTLTIMSIVTKNKMNIQMITNLNNNEIRDRKTVLQSVLIENREMIARPAITLVPSIFSLFSLPLFIISLSLGCQNLEYNSIRYILILFYFLTFIPQMMMFYIYIYPSSFYWKQWHSSKINQQIIALRTKLCSNNQKEKTPR</sequence>
<dbReference type="InterPro" id="IPR000742">
    <property type="entry name" value="EGF"/>
</dbReference>
<keyword evidence="2 9" id="KW-0812">Transmembrane</keyword>
<evidence type="ECO:0000256" key="7">
    <source>
        <dbReference type="PROSITE-ProRule" id="PRU00076"/>
    </source>
</evidence>
<feature type="transmembrane region" description="Helical" evidence="9">
    <location>
        <begin position="1486"/>
        <end position="1508"/>
    </location>
</feature>
<evidence type="ECO:0000256" key="6">
    <source>
        <dbReference type="ARBA" id="ARBA00023157"/>
    </source>
</evidence>
<feature type="disulfide bond" evidence="7">
    <location>
        <begin position="1112"/>
        <end position="1129"/>
    </location>
</feature>